<name>A0A239GD02_9BACT</name>
<organism evidence="2 3">
    <name type="scientific">Belliella buryatensis</name>
    <dbReference type="NCBI Taxonomy" id="1500549"/>
    <lineage>
        <taxon>Bacteria</taxon>
        <taxon>Pseudomonadati</taxon>
        <taxon>Bacteroidota</taxon>
        <taxon>Cytophagia</taxon>
        <taxon>Cytophagales</taxon>
        <taxon>Cyclobacteriaceae</taxon>
        <taxon>Belliella</taxon>
    </lineage>
</organism>
<evidence type="ECO:0000313" key="3">
    <source>
        <dbReference type="Proteomes" id="UP000198480"/>
    </source>
</evidence>
<reference evidence="3" key="1">
    <citation type="submission" date="2017-06" db="EMBL/GenBank/DDBJ databases">
        <authorList>
            <person name="Varghese N."/>
            <person name="Submissions S."/>
        </authorList>
    </citation>
    <scope>NUCLEOTIDE SEQUENCE [LARGE SCALE GENOMIC DNA]</scope>
    <source>
        <strain evidence="3">5C</strain>
    </source>
</reference>
<evidence type="ECO:0000256" key="1">
    <source>
        <dbReference type="SAM" id="Phobius"/>
    </source>
</evidence>
<accession>A0A239GD02</accession>
<keyword evidence="1" id="KW-0812">Transmembrane</keyword>
<protein>
    <submittedName>
        <fullName evidence="2">Uncharacterized protein</fullName>
    </submittedName>
</protein>
<feature type="transmembrane region" description="Helical" evidence="1">
    <location>
        <begin position="47"/>
        <end position="66"/>
    </location>
</feature>
<dbReference type="EMBL" id="FZOK01000015">
    <property type="protein sequence ID" value="SNS66805.1"/>
    <property type="molecule type" value="Genomic_DNA"/>
</dbReference>
<proteinExistence type="predicted"/>
<keyword evidence="3" id="KW-1185">Reference proteome</keyword>
<keyword evidence="1" id="KW-0472">Membrane</keyword>
<keyword evidence="1" id="KW-1133">Transmembrane helix</keyword>
<sequence>MELAFINSPSLMVVWILTFYLNVLISLFLLFYVLLTKNRDHFITIEYLVLLFIPVLGVAYTIHRIFKIRKIQKV</sequence>
<dbReference type="AlphaFoldDB" id="A0A239GD02"/>
<feature type="transmembrane region" description="Helical" evidence="1">
    <location>
        <begin position="12"/>
        <end position="35"/>
    </location>
</feature>
<dbReference type="Proteomes" id="UP000198480">
    <property type="component" value="Unassembled WGS sequence"/>
</dbReference>
<evidence type="ECO:0000313" key="2">
    <source>
        <dbReference type="EMBL" id="SNS66805.1"/>
    </source>
</evidence>
<gene>
    <name evidence="2" type="ORF">SAMN06295967_11598</name>
</gene>